<evidence type="ECO:0000313" key="2">
    <source>
        <dbReference type="Proteomes" id="UP000183567"/>
    </source>
</evidence>
<keyword evidence="2" id="KW-1185">Reference proteome</keyword>
<organism evidence="1 2">
    <name type="scientific">Rhizopogon vesiculosus</name>
    <dbReference type="NCBI Taxonomy" id="180088"/>
    <lineage>
        <taxon>Eukaryota</taxon>
        <taxon>Fungi</taxon>
        <taxon>Dikarya</taxon>
        <taxon>Basidiomycota</taxon>
        <taxon>Agaricomycotina</taxon>
        <taxon>Agaricomycetes</taxon>
        <taxon>Agaricomycetidae</taxon>
        <taxon>Boletales</taxon>
        <taxon>Suillineae</taxon>
        <taxon>Rhizopogonaceae</taxon>
        <taxon>Rhizopogon</taxon>
    </lineage>
</organism>
<accession>A0A1J8QRQ9</accession>
<dbReference type="OrthoDB" id="10565980at2759"/>
<evidence type="ECO:0000313" key="1">
    <source>
        <dbReference type="EMBL" id="OJA12106.1"/>
    </source>
</evidence>
<dbReference type="EMBL" id="LVVM01004818">
    <property type="protein sequence ID" value="OJA12106.1"/>
    <property type="molecule type" value="Genomic_DNA"/>
</dbReference>
<name>A0A1J8QRQ9_9AGAM</name>
<dbReference type="AlphaFoldDB" id="A0A1J8QRQ9"/>
<protein>
    <submittedName>
        <fullName evidence="1">Uncharacterized protein</fullName>
    </submittedName>
</protein>
<proteinExistence type="predicted"/>
<sequence length="83" mass="9379">MFRSQMVATAMSRSQDVRDLVFRDVDTTLIVPWSCPALSIAMVMSHSQHVRDLVFRAALDDVDSATAISRSQRHVRDLDFQVA</sequence>
<gene>
    <name evidence="1" type="ORF">AZE42_03434</name>
</gene>
<reference evidence="1 2" key="1">
    <citation type="submission" date="2016-03" db="EMBL/GenBank/DDBJ databases">
        <title>Comparative genomics of the ectomycorrhizal sister species Rhizopogon vinicolor and Rhizopogon vesiculosus (Basidiomycota: Boletales) reveals a divergence of the mating type B locus.</title>
        <authorList>
            <person name="Mujic A.B."/>
            <person name="Kuo A."/>
            <person name="Tritt A."/>
            <person name="Lipzen A."/>
            <person name="Chen C."/>
            <person name="Johnson J."/>
            <person name="Sharma A."/>
            <person name="Barry K."/>
            <person name="Grigoriev I.V."/>
            <person name="Spatafora J.W."/>
        </authorList>
    </citation>
    <scope>NUCLEOTIDE SEQUENCE [LARGE SCALE GENOMIC DNA]</scope>
    <source>
        <strain evidence="1 2">AM-OR11-056</strain>
    </source>
</reference>
<dbReference type="Proteomes" id="UP000183567">
    <property type="component" value="Unassembled WGS sequence"/>
</dbReference>
<comment type="caution">
    <text evidence="1">The sequence shown here is derived from an EMBL/GenBank/DDBJ whole genome shotgun (WGS) entry which is preliminary data.</text>
</comment>